<keyword evidence="4" id="KW-0479">Metal-binding</keyword>
<keyword evidence="9" id="KW-0238">DNA-binding</keyword>
<dbReference type="SMART" id="SM00355">
    <property type="entry name" value="ZnF_C2H2"/>
    <property type="match status" value="2"/>
</dbReference>
<dbReference type="SUPFAM" id="SSF57667">
    <property type="entry name" value="beta-beta-alpha zinc fingers"/>
    <property type="match status" value="1"/>
</dbReference>
<keyword evidence="8" id="KW-0805">Transcription regulation</keyword>
<keyword evidence="5" id="KW-0677">Repeat</keyword>
<evidence type="ECO:0000256" key="6">
    <source>
        <dbReference type="ARBA" id="ARBA00022771"/>
    </source>
</evidence>
<keyword evidence="7" id="KW-0862">Zinc</keyword>
<dbReference type="Pfam" id="PF00096">
    <property type="entry name" value="zf-C2H2"/>
    <property type="match status" value="2"/>
</dbReference>
<evidence type="ECO:0000256" key="9">
    <source>
        <dbReference type="ARBA" id="ARBA00023125"/>
    </source>
</evidence>
<organism evidence="14 15">
    <name type="scientific">Jacana jacana</name>
    <name type="common">Wattled jacana</name>
    <name type="synonym">Parra jacana</name>
    <dbReference type="NCBI Taxonomy" id="54508"/>
    <lineage>
        <taxon>Eukaryota</taxon>
        <taxon>Metazoa</taxon>
        <taxon>Chordata</taxon>
        <taxon>Craniata</taxon>
        <taxon>Vertebrata</taxon>
        <taxon>Euteleostomi</taxon>
        <taxon>Archelosauria</taxon>
        <taxon>Archosauria</taxon>
        <taxon>Dinosauria</taxon>
        <taxon>Saurischia</taxon>
        <taxon>Theropoda</taxon>
        <taxon>Coelurosauria</taxon>
        <taxon>Aves</taxon>
        <taxon>Neognathae</taxon>
        <taxon>Neoaves</taxon>
        <taxon>Charadriiformes</taxon>
        <taxon>Jacanidae</taxon>
        <taxon>Jacana</taxon>
    </lineage>
</organism>
<accession>A0A7L2YCB4</accession>
<evidence type="ECO:0000256" key="7">
    <source>
        <dbReference type="ARBA" id="ARBA00022833"/>
    </source>
</evidence>
<proteinExistence type="inferred from homology"/>
<feature type="non-terminal residue" evidence="14">
    <location>
        <position position="1"/>
    </location>
</feature>
<dbReference type="EMBL" id="VZTM01006430">
    <property type="protein sequence ID" value="NXS92523.1"/>
    <property type="molecule type" value="Genomic_DNA"/>
</dbReference>
<dbReference type="InterPro" id="IPR036236">
    <property type="entry name" value="Znf_C2H2_sf"/>
</dbReference>
<evidence type="ECO:0000313" key="14">
    <source>
        <dbReference type="EMBL" id="NXS92523.1"/>
    </source>
</evidence>
<dbReference type="AlphaFoldDB" id="A0A7L2YCB4"/>
<evidence type="ECO:0000256" key="8">
    <source>
        <dbReference type="ARBA" id="ARBA00023015"/>
    </source>
</evidence>
<evidence type="ECO:0000256" key="5">
    <source>
        <dbReference type="ARBA" id="ARBA00022737"/>
    </source>
</evidence>
<evidence type="ECO:0000256" key="2">
    <source>
        <dbReference type="ARBA" id="ARBA00004123"/>
    </source>
</evidence>
<dbReference type="FunFam" id="3.30.160.60:FF:002110">
    <property type="entry name" value="Zinc finger protein 1053"/>
    <property type="match status" value="1"/>
</dbReference>
<evidence type="ECO:0000256" key="3">
    <source>
        <dbReference type="ARBA" id="ARBA00006991"/>
    </source>
</evidence>
<keyword evidence="15" id="KW-1185">Reference proteome</keyword>
<feature type="non-terminal residue" evidence="14">
    <location>
        <position position="70"/>
    </location>
</feature>
<feature type="domain" description="C2H2-type" evidence="13">
    <location>
        <begin position="23"/>
        <end position="50"/>
    </location>
</feature>
<dbReference type="InterPro" id="IPR013087">
    <property type="entry name" value="Znf_C2H2_type"/>
</dbReference>
<dbReference type="FunFam" id="3.30.160.60:FF:000710">
    <property type="entry name" value="Zinc finger protein 768"/>
    <property type="match status" value="1"/>
</dbReference>
<evidence type="ECO:0000256" key="10">
    <source>
        <dbReference type="ARBA" id="ARBA00023163"/>
    </source>
</evidence>
<sequence>KSFAKPPQLSRHQRFVHRLERRHPCPTCGKTFKKKSHLGNHLLTHTGERPFPCPDCPKTFGSQANLLRHR</sequence>
<evidence type="ECO:0000256" key="12">
    <source>
        <dbReference type="PROSITE-ProRule" id="PRU00042"/>
    </source>
</evidence>
<reference evidence="14 15" key="1">
    <citation type="submission" date="2019-09" db="EMBL/GenBank/DDBJ databases">
        <title>Bird 10,000 Genomes (B10K) Project - Family phase.</title>
        <authorList>
            <person name="Zhang G."/>
        </authorList>
    </citation>
    <scope>NUCLEOTIDE SEQUENCE [LARGE SCALE GENOMIC DNA]</scope>
    <source>
        <strain evidence="14">B10K-DU-002-59</strain>
        <tissue evidence="14">Muscle</tissue>
    </source>
</reference>
<dbReference type="PANTHER" id="PTHR47772">
    <property type="entry name" value="ZINC FINGER PROTEIN 200"/>
    <property type="match status" value="1"/>
</dbReference>
<dbReference type="Proteomes" id="UP000550086">
    <property type="component" value="Unassembled WGS sequence"/>
</dbReference>
<dbReference type="PROSITE" id="PS00028">
    <property type="entry name" value="ZINC_FINGER_C2H2_1"/>
    <property type="match status" value="1"/>
</dbReference>
<evidence type="ECO:0000256" key="1">
    <source>
        <dbReference type="ARBA" id="ARBA00003767"/>
    </source>
</evidence>
<name>A0A7L2YCB4_JACJC</name>
<feature type="domain" description="C2H2-type" evidence="13">
    <location>
        <begin position="51"/>
        <end position="70"/>
    </location>
</feature>
<keyword evidence="10" id="KW-0804">Transcription</keyword>
<comment type="subcellular location">
    <subcellularLocation>
        <location evidence="2">Nucleus</location>
    </subcellularLocation>
</comment>
<dbReference type="InterPro" id="IPR050636">
    <property type="entry name" value="C2H2-ZF_domain-containing"/>
</dbReference>
<comment type="similarity">
    <text evidence="3">Belongs to the krueppel C2H2-type zinc-finger protein family.</text>
</comment>
<dbReference type="GO" id="GO:0003677">
    <property type="term" value="F:DNA binding"/>
    <property type="evidence" value="ECO:0007669"/>
    <property type="project" value="UniProtKB-KW"/>
</dbReference>
<dbReference type="GO" id="GO:0005634">
    <property type="term" value="C:nucleus"/>
    <property type="evidence" value="ECO:0007669"/>
    <property type="project" value="UniProtKB-SubCell"/>
</dbReference>
<protein>
    <submittedName>
        <fullName evidence="14">ZN574 protein</fullName>
    </submittedName>
</protein>
<dbReference type="Gene3D" id="3.30.160.60">
    <property type="entry name" value="Classic Zinc Finger"/>
    <property type="match status" value="2"/>
</dbReference>
<evidence type="ECO:0000256" key="11">
    <source>
        <dbReference type="ARBA" id="ARBA00023242"/>
    </source>
</evidence>
<dbReference type="GO" id="GO:0008270">
    <property type="term" value="F:zinc ion binding"/>
    <property type="evidence" value="ECO:0007669"/>
    <property type="project" value="UniProtKB-KW"/>
</dbReference>
<dbReference type="OrthoDB" id="427030at2759"/>
<gene>
    <name evidence="14" type="primary">Znf574_1</name>
    <name evidence="14" type="ORF">JACJAC_R08877</name>
</gene>
<evidence type="ECO:0000256" key="4">
    <source>
        <dbReference type="ARBA" id="ARBA00022723"/>
    </source>
</evidence>
<keyword evidence="6 12" id="KW-0863">Zinc-finger</keyword>
<evidence type="ECO:0000259" key="13">
    <source>
        <dbReference type="PROSITE" id="PS50157"/>
    </source>
</evidence>
<dbReference type="PROSITE" id="PS50157">
    <property type="entry name" value="ZINC_FINGER_C2H2_2"/>
    <property type="match status" value="2"/>
</dbReference>
<comment type="caution">
    <text evidence="14">The sequence shown here is derived from an EMBL/GenBank/DDBJ whole genome shotgun (WGS) entry which is preliminary data.</text>
</comment>
<dbReference type="PANTHER" id="PTHR47772:SF13">
    <property type="entry name" value="GASTRULA ZINC FINGER PROTEIN XLCGF49.1-LIKE-RELATED"/>
    <property type="match status" value="1"/>
</dbReference>
<comment type="function">
    <text evidence="1">May be involved in transcriptional regulation.</text>
</comment>
<evidence type="ECO:0000313" key="15">
    <source>
        <dbReference type="Proteomes" id="UP000550086"/>
    </source>
</evidence>
<keyword evidence="11" id="KW-0539">Nucleus</keyword>